<protein>
    <submittedName>
        <fullName evidence="1">Uncharacterized protein</fullName>
    </submittedName>
</protein>
<comment type="caution">
    <text evidence="1">The sequence shown here is derived from an EMBL/GenBank/DDBJ whole genome shotgun (WGS) entry which is preliminary data.</text>
</comment>
<sequence length="49" mass="5291">MRDHRGLAIVIALVAVTALVFSLVIQGQPAQTRSPKTLFIGMDGAELER</sequence>
<dbReference type="EMBL" id="JABWRE010000004">
    <property type="protein sequence ID" value="MBC3440437.1"/>
    <property type="molecule type" value="Genomic_DNA"/>
</dbReference>
<accession>A0A923JTU1</accession>
<dbReference type="Proteomes" id="UP000599879">
    <property type="component" value="Unassembled WGS sequence"/>
</dbReference>
<proteinExistence type="predicted"/>
<dbReference type="EMBL" id="JABWRE020000001">
    <property type="protein sequence ID" value="MBV4534670.1"/>
    <property type="molecule type" value="Genomic_DNA"/>
</dbReference>
<organism evidence="1">
    <name type="scientific">Pseudomonas urmiensis</name>
    <dbReference type="NCBI Taxonomy" id="2745493"/>
    <lineage>
        <taxon>Bacteria</taxon>
        <taxon>Pseudomonadati</taxon>
        <taxon>Pseudomonadota</taxon>
        <taxon>Gammaproteobacteria</taxon>
        <taxon>Pseudomonadales</taxon>
        <taxon>Pseudomonadaceae</taxon>
        <taxon>Pseudomonas</taxon>
    </lineage>
</organism>
<reference evidence="1" key="1">
    <citation type="journal article" date="2020" name="Microorganisms">
        <title>Reliable Identification of Environmental Pseudomonas Isolates Using the rpoD Gene.</title>
        <authorList>
            <consortium name="The Broad Institute Genome Sequencing Platform"/>
            <person name="Girard L."/>
            <person name="Lood C."/>
            <person name="Rokni-Zadeh H."/>
            <person name="van Noort V."/>
            <person name="Lavigne R."/>
            <person name="De Mot R."/>
        </authorList>
    </citation>
    <scope>NUCLEOTIDE SEQUENCE</scope>
    <source>
        <strain evidence="1">SWRI10</strain>
    </source>
</reference>
<evidence type="ECO:0000313" key="1">
    <source>
        <dbReference type="EMBL" id="MBC3440437.1"/>
    </source>
</evidence>
<evidence type="ECO:0000313" key="2">
    <source>
        <dbReference type="EMBL" id="MBV4534670.1"/>
    </source>
</evidence>
<reference evidence="2" key="3">
    <citation type="submission" date="2021-06" db="EMBL/GenBank/DDBJ databases">
        <title>Updating the genus Pseudomonas: Description of 43 new species and partition of the Pseudomonas putida group.</title>
        <authorList>
            <person name="Girard L."/>
            <person name="Lood C."/>
            <person name="Vandamme P."/>
            <person name="Rokni-Zadeh H."/>
            <person name="Van Noort V."/>
            <person name="Hofte M."/>
            <person name="Lavigne R."/>
            <person name="De Mot R."/>
        </authorList>
    </citation>
    <scope>NUCLEOTIDE SEQUENCE</scope>
    <source>
        <strain evidence="2">SWRI10</strain>
    </source>
</reference>
<name>A0A923JTU1_9PSED</name>
<dbReference type="RefSeq" id="WP_186554005.1">
    <property type="nucleotide sequence ID" value="NZ_JABWRE020000001.1"/>
</dbReference>
<gene>
    <name evidence="2" type="ORF">HU737_001595</name>
    <name evidence="1" type="ORF">HU737_07090</name>
</gene>
<dbReference type="AlphaFoldDB" id="A0A923JTU1"/>
<reference evidence="1" key="2">
    <citation type="submission" date="2020-07" db="EMBL/GenBank/DDBJ databases">
        <authorList>
            <person name="Lood C."/>
            <person name="Girard L."/>
        </authorList>
    </citation>
    <scope>NUCLEOTIDE SEQUENCE</scope>
    <source>
        <strain evidence="1">SWRI10</strain>
    </source>
</reference>